<dbReference type="EMBL" id="SSTD01010850">
    <property type="protein sequence ID" value="TYK11300.1"/>
    <property type="molecule type" value="Genomic_DNA"/>
</dbReference>
<keyword evidence="1" id="KW-0812">Transmembrane</keyword>
<feature type="domain" description="Reverse transcriptase" evidence="2">
    <location>
        <begin position="209"/>
        <end position="358"/>
    </location>
</feature>
<comment type="caution">
    <text evidence="3">The sequence shown here is derived from an EMBL/GenBank/DDBJ whole genome shotgun (WGS) entry which is preliminary data.</text>
</comment>
<name>A0A5D3CIW1_CUCMM</name>
<dbReference type="Proteomes" id="UP000321947">
    <property type="component" value="Unassembled WGS sequence"/>
</dbReference>
<evidence type="ECO:0000259" key="2">
    <source>
        <dbReference type="Pfam" id="PF00078"/>
    </source>
</evidence>
<organism evidence="3 4">
    <name type="scientific">Cucumis melo var. makuwa</name>
    <name type="common">Oriental melon</name>
    <dbReference type="NCBI Taxonomy" id="1194695"/>
    <lineage>
        <taxon>Eukaryota</taxon>
        <taxon>Viridiplantae</taxon>
        <taxon>Streptophyta</taxon>
        <taxon>Embryophyta</taxon>
        <taxon>Tracheophyta</taxon>
        <taxon>Spermatophyta</taxon>
        <taxon>Magnoliopsida</taxon>
        <taxon>eudicotyledons</taxon>
        <taxon>Gunneridae</taxon>
        <taxon>Pentapetalae</taxon>
        <taxon>rosids</taxon>
        <taxon>fabids</taxon>
        <taxon>Cucurbitales</taxon>
        <taxon>Cucurbitaceae</taxon>
        <taxon>Benincaseae</taxon>
        <taxon>Cucumis</taxon>
    </lineage>
</organism>
<dbReference type="AlphaFoldDB" id="A0A5D3CIW1"/>
<dbReference type="PANTHER" id="PTHR46890:SF48">
    <property type="entry name" value="RNA-DIRECTED DNA POLYMERASE"/>
    <property type="match status" value="1"/>
</dbReference>
<accession>A0A5D3CIW1</accession>
<feature type="transmembrane region" description="Helical" evidence="1">
    <location>
        <begin position="363"/>
        <end position="391"/>
    </location>
</feature>
<evidence type="ECO:0000256" key="1">
    <source>
        <dbReference type="SAM" id="Phobius"/>
    </source>
</evidence>
<dbReference type="InterPro" id="IPR000477">
    <property type="entry name" value="RT_dom"/>
</dbReference>
<keyword evidence="1" id="KW-0472">Membrane</keyword>
<sequence>MKSVVGGEEWFWGFQSGEGFADWGSVTLLRQAFSLVTSLACIFCLNDEDEELSVVFRDFGGCFVLAALFIIDCSYMQTIKILHTKGSAKLSSSVVIDWVVQLAVNYFRNSLGSHEIGYRELSPVIDDIVQFRWSEECFQALQIPISQEEVRRVLFSMDSGKAPGPDGFSVGFFKGVWSVVGEDFCDAVLHFFETCYLPIGVNATAITLIPKRRGAERMEEFRPISCFNVIYKCISKILADRLRVWLPSFISRNQSAFISGRTYDSVNWDFLFGLLIAIGTPLKKGVRQGDHFSPFLFVMVMEVLSRMLNKIPQSFQFHHHCEKFKLTHLTFADDLMIFYGADEPSLSFIRECFRKFSELSVGYVLMIVLLLFSVSLAEFALGLLEFFLLLVDKILRSYLWRGKEEGRGGIKVAWMEVYLPFEEGGFAIRDGPSWNIASTLKILWLLLTSSCSLWVAWVEAYIPKGRSLWAVDSRVGRSWCLRAILHKQERLKHHVRMEVGDGSRCNVWLDPWLQGGPILEQAVSPCLSVSDRWVWVSGRQGGFSIASSWEAIRPRGGRVRWAGLLGGGVSRSLVLFVSVWGDVWSRILRVIASSHRIGHWGVELFWICHQGIGKGVRRKLWRVPWCATIYFIWNKWNHRLHGGQARDPIVLFHLICTCVRARAGSWQEDAQLLF</sequence>
<feature type="transmembrane region" description="Helical" evidence="1">
    <location>
        <begin position="55"/>
        <end position="75"/>
    </location>
</feature>
<reference evidence="3 4" key="1">
    <citation type="submission" date="2019-08" db="EMBL/GenBank/DDBJ databases">
        <title>Draft genome sequences of two oriental melons (Cucumis melo L. var makuwa).</title>
        <authorList>
            <person name="Kwon S.-Y."/>
        </authorList>
    </citation>
    <scope>NUCLEOTIDE SEQUENCE [LARGE SCALE GENOMIC DNA]</scope>
    <source>
        <strain evidence="4">cv. Chang Bougi</strain>
        <tissue evidence="3">Leaf</tissue>
    </source>
</reference>
<evidence type="ECO:0000313" key="4">
    <source>
        <dbReference type="Proteomes" id="UP000321947"/>
    </source>
</evidence>
<dbReference type="CDD" id="cd01650">
    <property type="entry name" value="RT_nLTR_like"/>
    <property type="match status" value="1"/>
</dbReference>
<proteinExistence type="predicted"/>
<dbReference type="InterPro" id="IPR043502">
    <property type="entry name" value="DNA/RNA_pol_sf"/>
</dbReference>
<dbReference type="InterPro" id="IPR052343">
    <property type="entry name" value="Retrotransposon-Effector_Assoc"/>
</dbReference>
<dbReference type="PANTHER" id="PTHR46890">
    <property type="entry name" value="NON-LTR RETROLELEMENT REVERSE TRANSCRIPTASE-LIKE PROTEIN-RELATED"/>
    <property type="match status" value="1"/>
</dbReference>
<evidence type="ECO:0000313" key="3">
    <source>
        <dbReference type="EMBL" id="TYK11300.1"/>
    </source>
</evidence>
<dbReference type="Pfam" id="PF00078">
    <property type="entry name" value="RVT_1"/>
    <property type="match status" value="1"/>
</dbReference>
<gene>
    <name evidence="3" type="ORF">E5676_scaffold1827G00050</name>
</gene>
<protein>
    <recommendedName>
        <fullName evidence="2">Reverse transcriptase domain-containing protein</fullName>
    </recommendedName>
</protein>
<dbReference type="SUPFAM" id="SSF56672">
    <property type="entry name" value="DNA/RNA polymerases"/>
    <property type="match status" value="1"/>
</dbReference>
<keyword evidence="1" id="KW-1133">Transmembrane helix</keyword>